<dbReference type="AlphaFoldDB" id="A0A2D3VHY3"/>
<dbReference type="RefSeq" id="XP_023628468.1">
    <property type="nucleotide sequence ID" value="XM_023772700.1"/>
</dbReference>
<protein>
    <submittedName>
        <fullName evidence="2">Uncharacterized protein</fullName>
    </submittedName>
</protein>
<dbReference type="Proteomes" id="UP000225277">
    <property type="component" value="Unassembled WGS sequence"/>
</dbReference>
<evidence type="ECO:0000313" key="3">
    <source>
        <dbReference type="Proteomes" id="UP000225277"/>
    </source>
</evidence>
<feature type="region of interest" description="Disordered" evidence="1">
    <location>
        <begin position="263"/>
        <end position="282"/>
    </location>
</feature>
<gene>
    <name evidence="2" type="ORF">RCC_07443</name>
</gene>
<feature type="region of interest" description="Disordered" evidence="1">
    <location>
        <begin position="163"/>
        <end position="231"/>
    </location>
</feature>
<name>A0A2D3VHY3_9PEZI</name>
<evidence type="ECO:0000313" key="2">
    <source>
        <dbReference type="EMBL" id="CZT21579.1"/>
    </source>
</evidence>
<feature type="region of interest" description="Disordered" evidence="1">
    <location>
        <begin position="33"/>
        <end position="148"/>
    </location>
</feature>
<evidence type="ECO:0000256" key="1">
    <source>
        <dbReference type="SAM" id="MobiDB-lite"/>
    </source>
</evidence>
<organism evidence="2 3">
    <name type="scientific">Ramularia collo-cygni</name>
    <dbReference type="NCBI Taxonomy" id="112498"/>
    <lineage>
        <taxon>Eukaryota</taxon>
        <taxon>Fungi</taxon>
        <taxon>Dikarya</taxon>
        <taxon>Ascomycota</taxon>
        <taxon>Pezizomycotina</taxon>
        <taxon>Dothideomycetes</taxon>
        <taxon>Dothideomycetidae</taxon>
        <taxon>Mycosphaerellales</taxon>
        <taxon>Mycosphaerellaceae</taxon>
        <taxon>Ramularia</taxon>
    </lineage>
</organism>
<feature type="compositionally biased region" description="Low complexity" evidence="1">
    <location>
        <begin position="125"/>
        <end position="136"/>
    </location>
</feature>
<dbReference type="GeneID" id="35602560"/>
<sequence>MSPLPSPLKSMLPPAPRPDACNVEVRMVRDITLHSDLEEVSSTSERRDSGLASPPECPQTPCRRRDLGATKVNRRGNLDSDSDASSPDPTPRAVSVILSPEKRLLAPSPTKRPAALRDVESSCNRTRTAARPVRAPQSPSVQREYKSPKVQVSPYIWTMTEASSSSGAPVSQGTSQIREPLGELPVSFDEIDRRGRESAIAETRQNFRNPTIDSRDASPSMYTPTSTARVVPPHVCSQPAELSEEDVKAWQRGIQRNYQQSLEDKENNVVLQAETWSDDDEE</sequence>
<feature type="compositionally biased region" description="Basic and acidic residues" evidence="1">
    <location>
        <begin position="190"/>
        <end position="199"/>
    </location>
</feature>
<accession>A0A2D3VHY3</accession>
<feature type="compositionally biased region" description="Polar residues" evidence="1">
    <location>
        <begin position="203"/>
        <end position="212"/>
    </location>
</feature>
<proteinExistence type="predicted"/>
<feature type="compositionally biased region" description="Polar residues" evidence="1">
    <location>
        <begin position="163"/>
        <end position="177"/>
    </location>
</feature>
<dbReference type="EMBL" id="FJUY01000011">
    <property type="protein sequence ID" value="CZT21579.1"/>
    <property type="molecule type" value="Genomic_DNA"/>
</dbReference>
<reference evidence="2 3" key="1">
    <citation type="submission" date="2016-03" db="EMBL/GenBank/DDBJ databases">
        <authorList>
            <person name="Ploux O."/>
        </authorList>
    </citation>
    <scope>NUCLEOTIDE SEQUENCE [LARGE SCALE GENOMIC DNA]</scope>
    <source>
        <strain evidence="2 3">URUG2</strain>
    </source>
</reference>
<keyword evidence="3" id="KW-1185">Reference proteome</keyword>